<name>A0A1Y2L3S9_9PROT</name>
<keyword evidence="3" id="KW-0808">Transferase</keyword>
<dbReference type="InterPro" id="IPR013630">
    <property type="entry name" value="Methyltransf_Zn-bd_dom_put"/>
</dbReference>
<accession>A0A1Y2L3S9</accession>
<sequence length="407" mass="45431">MNCRHCNTPLEQTFLDLGFAPPSNAYLTVADLSKPERYYPLQIKVCTECWLVQTEDYAQADELFNQDYAYFSSTSKSWLEHAERYAKAMIEKLDLGSENLVVEIASNDGYLLRNFVAKNIPCLGIEPTASTAIVAEQQGIPILREFFGQALAQKLVADGQQADLIAGNNVYAHVPDINDFTRGLKTLLKPGGTITLEFPHVMRLMEFTQFDTVYHEHFSYLSLYTVKRIFKAAGLRVADVEELSTHGGSLRVYGCHVDDPRPASNAVTDILNEEEKRGLQDIAIYRDFQDRADTVKNDLLAFLLQAKNDGKTVAAYGAAAKGNTLLNYAGVKPDLIPFVCDAAPAKQGKYMPGSHIPIHAPSMLSENRPDYLLILPWNIASEIEHNNMFLAEQGTSFFTAIPEIKFF</sequence>
<keyword evidence="4" id="KW-1185">Reference proteome</keyword>
<dbReference type="GO" id="GO:0032259">
    <property type="term" value="P:methylation"/>
    <property type="evidence" value="ECO:0007669"/>
    <property type="project" value="UniProtKB-KW"/>
</dbReference>
<dbReference type="Pfam" id="PF08484">
    <property type="entry name" value="Methyltransf_14"/>
    <property type="match status" value="1"/>
</dbReference>
<dbReference type="Gene3D" id="3.40.50.720">
    <property type="entry name" value="NAD(P)-binding Rossmann-like Domain"/>
    <property type="match status" value="1"/>
</dbReference>
<dbReference type="PANTHER" id="PTHR45036:SF1">
    <property type="entry name" value="METHYLTRANSFERASE LIKE 7A"/>
    <property type="match status" value="1"/>
</dbReference>
<feature type="domain" description="Methyltransferase putative zinc binding" evidence="1">
    <location>
        <begin position="3"/>
        <end position="64"/>
    </location>
</feature>
<dbReference type="SUPFAM" id="SSF53335">
    <property type="entry name" value="S-adenosyl-L-methionine-dependent methyltransferases"/>
    <property type="match status" value="1"/>
</dbReference>
<reference evidence="3 4" key="1">
    <citation type="submission" date="2014-03" db="EMBL/GenBank/DDBJ databases">
        <title>The draft genome sequence of Thalassospira mesophila JCM 18969.</title>
        <authorList>
            <person name="Lai Q."/>
            <person name="Shao Z."/>
        </authorList>
    </citation>
    <scope>NUCLEOTIDE SEQUENCE [LARGE SCALE GENOMIC DNA]</scope>
    <source>
        <strain evidence="3 4">JCM 18969</strain>
    </source>
</reference>
<gene>
    <name evidence="3" type="ORF">TMES_01395</name>
</gene>
<evidence type="ECO:0000259" key="1">
    <source>
        <dbReference type="Pfam" id="PF08421"/>
    </source>
</evidence>
<dbReference type="InterPro" id="IPR029063">
    <property type="entry name" value="SAM-dependent_MTases_sf"/>
</dbReference>
<dbReference type="AlphaFoldDB" id="A0A1Y2L3S9"/>
<dbReference type="Pfam" id="PF13489">
    <property type="entry name" value="Methyltransf_23"/>
    <property type="match status" value="1"/>
</dbReference>
<dbReference type="RefSeq" id="WP_085578716.1">
    <property type="nucleotide sequence ID" value="NZ_JFKA01000001.1"/>
</dbReference>
<proteinExistence type="predicted"/>
<evidence type="ECO:0000259" key="2">
    <source>
        <dbReference type="Pfam" id="PF08484"/>
    </source>
</evidence>
<dbReference type="OrthoDB" id="9815644at2"/>
<organism evidence="3 4">
    <name type="scientific">Thalassospira mesophila</name>
    <dbReference type="NCBI Taxonomy" id="1293891"/>
    <lineage>
        <taxon>Bacteria</taxon>
        <taxon>Pseudomonadati</taxon>
        <taxon>Pseudomonadota</taxon>
        <taxon>Alphaproteobacteria</taxon>
        <taxon>Rhodospirillales</taxon>
        <taxon>Thalassospiraceae</taxon>
        <taxon>Thalassospira</taxon>
    </lineage>
</organism>
<evidence type="ECO:0000313" key="4">
    <source>
        <dbReference type="Proteomes" id="UP000193391"/>
    </source>
</evidence>
<dbReference type="PANTHER" id="PTHR45036">
    <property type="entry name" value="METHYLTRANSFERASE LIKE 7B"/>
    <property type="match status" value="1"/>
</dbReference>
<dbReference type="EMBL" id="JFKA01000001">
    <property type="protein sequence ID" value="OSQ40475.1"/>
    <property type="molecule type" value="Genomic_DNA"/>
</dbReference>
<protein>
    <submittedName>
        <fullName evidence="3">SAM-dependent methyltransferase</fullName>
    </submittedName>
</protein>
<dbReference type="STRING" id="1293891.TMES_01395"/>
<dbReference type="Proteomes" id="UP000193391">
    <property type="component" value="Unassembled WGS sequence"/>
</dbReference>
<dbReference type="Gene3D" id="6.20.50.110">
    <property type="entry name" value="Methyltransferase, zinc-binding domain"/>
    <property type="match status" value="1"/>
</dbReference>
<keyword evidence="3" id="KW-0489">Methyltransferase</keyword>
<dbReference type="InterPro" id="IPR038576">
    <property type="entry name" value="Methyltransf_Zn-bd_dom_put_sf"/>
</dbReference>
<dbReference type="InterPro" id="IPR013691">
    <property type="entry name" value="MeTrfase_14"/>
</dbReference>
<dbReference type="InterPro" id="IPR052356">
    <property type="entry name" value="Thiol_S-MT"/>
</dbReference>
<feature type="domain" description="C-methyltransferase" evidence="2">
    <location>
        <begin position="245"/>
        <end position="402"/>
    </location>
</feature>
<comment type="caution">
    <text evidence="3">The sequence shown here is derived from an EMBL/GenBank/DDBJ whole genome shotgun (WGS) entry which is preliminary data.</text>
</comment>
<dbReference type="GO" id="GO:0008168">
    <property type="term" value="F:methyltransferase activity"/>
    <property type="evidence" value="ECO:0007669"/>
    <property type="project" value="UniProtKB-KW"/>
</dbReference>
<dbReference type="Pfam" id="PF08421">
    <property type="entry name" value="Methyltransf_13"/>
    <property type="match status" value="1"/>
</dbReference>
<dbReference type="Gene3D" id="3.40.50.150">
    <property type="entry name" value="Vaccinia Virus protein VP39"/>
    <property type="match status" value="1"/>
</dbReference>
<evidence type="ECO:0000313" key="3">
    <source>
        <dbReference type="EMBL" id="OSQ40475.1"/>
    </source>
</evidence>
<dbReference type="Gene3D" id="6.10.250.3100">
    <property type="match status" value="1"/>
</dbReference>